<sequence length="1706" mass="188560">MIEPKTKSVLTSGVAAGAIALTLIAGGMIGSQLSFAQEHQPFNLSSIESLMAGVPIAEIGDSTPPEPTAPPEEVNAVPDPAPPAKDPRSQQGAAADSQGTTAPGGAAQKTEAPVAEASPVEEENGNGKGNGDAGQVKLDRPRTEDITALVKQAAELAGSGEHSAALEKYRELVKRASAGSDQKLLASSLAGAARMLHELGHYSEALAYVARSVQINQTLKNAQARSLGHVLAGRILMAQENYPQALKSFEEALKILPSSEAAQLPGILEDAANCHLRLYQYAESVSVYNRILGIQTKSGDELEAARINVVIGEIQVSRSDYKSARSHFKKAEKSYRDLKRSKELGETLFRTAYLDQVLGDVKSSQSAIQEAQPLLSSQPEAEITALPLLVKGMAAYDEGKIIQAVTSLTAALNQYERSGDRIMAARARLLLAQVELERARQQSALEQSGKALTEFRSLASVGGEARALHLISDVYHRQGFVNKALEYAQESLGLAKRINDKSQAVQSRILLADIHMGFGDAEAASKNLKDALEDSKTEASRRTRAALRLAVARFRLSRESGDRALQDALEARKEFTELNDRRGIADCDHVMGVVHELRGEPEKALSLLQQALSEHNAMWDRFGEGRDLTALGVHYKNVGDPEKALEYFTKALDLRKGIGDRRGYAANLANIGNLLRHKNQISDAVQRLEQALALYREISDRRGEADVLTSLANVEAANGSQAAALDKYSAALKLHKETYDHRGVATDLAGMGRIYLARGDLQNASQSLEEAEKANKKIRNPQGEVGILSDLAMVNRAKRNPRQALALLDQALGLAKQMNDARSVSSIHLRMASILEDSGDYQRAISLLGEALESMKRLGDRKGELWALGGMGILQAKMEDYENALANLHEAVRLSSELGVPPQQTRDLDFHLAEIYEGFRDLERALEHYHKALSSSQAASSDPTLGKIYDRIGDIYYRMEDYAKARDFLEDALRVHSEQRNNSMQKAELIRLGDIVSKLGDQETALKHQQRALALAKETGDVRAEARILTRIGTLDQMLGRPRSALEHYQEAMEKRSKLGDTRGVNENLLQMALLNSILGDFDSPMNHLKKAFEISQCSEDRGMLWKAYYVMGRTLEGKKSLGEAMESYRKAITILEAMEADIIEESDEDDFIFGGKAALFETTLRVMMNLAKKDPAGAYDSQALRIAEKLKAAEFENTLSRINVENFSDLPSELLIKEKSLKLSLRKLNSRLAEELSKGNQDQAQIQKLLEERRSREKAFRELKDRLVKEYPAYADLRFPRPFSLHQLQKDIVDPDEAIIEYMVTRSRTYIFAIDKQRFHTYSIDYSGKDLERDVELLTRPLYRADTQASWDPSVAYRLYSQVIKPIEYFLIAKKAVVVIPHGPLAALPFEILVNSQAHASRRFWSATDRPSYLLEKYAFCYSPSISVLSQVRTRKREGKPGWTLVAFGDAVYQDAEKTREVNPGADRLLGALTQNSRDSRNNRELRPLPGARKEVSEIVRILGGPTQTYLGGKATETLFKKADLSRYGYIHLATHGVLLGGLGKAQQQPAILFSLYGDQENDGFLQLGEVFGLKLNADMVVLSSCLSPGKPGSGETNGLFGLSRAFLFAGADSVILSMWQVNDDSTAKLFIEMYRNLKDGSKAEALRQAKLAMLSNQATSHPYYWAPFVLMGNWTVKFHPAFEKPDQTHLRVRGTSAWRKLLNM</sequence>
<dbReference type="Pfam" id="PF13424">
    <property type="entry name" value="TPR_12"/>
    <property type="match status" value="3"/>
</dbReference>
<feature type="domain" description="CHAT" evidence="3">
    <location>
        <begin position="1357"/>
        <end position="1675"/>
    </location>
</feature>
<evidence type="ECO:0000313" key="6">
    <source>
        <dbReference type="Proteomes" id="UP000807825"/>
    </source>
</evidence>
<dbReference type="Pfam" id="PF12770">
    <property type="entry name" value="CHAT"/>
    <property type="match status" value="1"/>
</dbReference>
<evidence type="ECO:0000313" key="5">
    <source>
        <dbReference type="EMBL" id="MBI5249884.1"/>
    </source>
</evidence>
<evidence type="ECO:0000256" key="2">
    <source>
        <dbReference type="SAM" id="MobiDB-lite"/>
    </source>
</evidence>
<dbReference type="PANTHER" id="PTHR10098:SF108">
    <property type="entry name" value="TETRATRICOPEPTIDE REPEAT PROTEIN 28"/>
    <property type="match status" value="1"/>
</dbReference>
<organism evidence="5 6">
    <name type="scientific">Desulfomonile tiedjei</name>
    <dbReference type="NCBI Taxonomy" id="2358"/>
    <lineage>
        <taxon>Bacteria</taxon>
        <taxon>Pseudomonadati</taxon>
        <taxon>Thermodesulfobacteriota</taxon>
        <taxon>Desulfomonilia</taxon>
        <taxon>Desulfomonilales</taxon>
        <taxon>Desulfomonilaceae</taxon>
        <taxon>Desulfomonile</taxon>
    </lineage>
</organism>
<feature type="repeat" description="TPR" evidence="1">
    <location>
        <begin position="625"/>
        <end position="658"/>
    </location>
</feature>
<dbReference type="SMART" id="SM00028">
    <property type="entry name" value="TPR"/>
    <property type="match status" value="20"/>
</dbReference>
<dbReference type="Pfam" id="PF13181">
    <property type="entry name" value="TPR_8"/>
    <property type="match status" value="1"/>
</dbReference>
<dbReference type="InterPro" id="IPR011990">
    <property type="entry name" value="TPR-like_helical_dom_sf"/>
</dbReference>
<gene>
    <name evidence="5" type="ORF">HY912_10355</name>
</gene>
<evidence type="ECO:0000256" key="1">
    <source>
        <dbReference type="PROSITE-ProRule" id="PRU00339"/>
    </source>
</evidence>
<feature type="region of interest" description="Disordered" evidence="2">
    <location>
        <begin position="57"/>
        <end position="138"/>
    </location>
</feature>
<feature type="compositionally biased region" description="Polar residues" evidence="2">
    <location>
        <begin position="89"/>
        <end position="101"/>
    </location>
</feature>
<evidence type="ECO:0000259" key="4">
    <source>
        <dbReference type="Pfam" id="PF17874"/>
    </source>
</evidence>
<evidence type="ECO:0000259" key="3">
    <source>
        <dbReference type="Pfam" id="PF12770"/>
    </source>
</evidence>
<feature type="repeat" description="TPR" evidence="1">
    <location>
        <begin position="946"/>
        <end position="979"/>
    </location>
</feature>
<dbReference type="SUPFAM" id="SSF48452">
    <property type="entry name" value="TPR-like"/>
    <property type="match status" value="5"/>
</dbReference>
<dbReference type="Proteomes" id="UP000807825">
    <property type="component" value="Unassembled WGS sequence"/>
</dbReference>
<dbReference type="EMBL" id="JACRDE010000280">
    <property type="protein sequence ID" value="MBI5249884.1"/>
    <property type="molecule type" value="Genomic_DNA"/>
</dbReference>
<proteinExistence type="predicted"/>
<dbReference type="PANTHER" id="PTHR10098">
    <property type="entry name" value="RAPSYN-RELATED"/>
    <property type="match status" value="1"/>
</dbReference>
<dbReference type="Pfam" id="PF17874">
    <property type="entry name" value="TPR_MalT"/>
    <property type="match status" value="1"/>
</dbReference>
<accession>A0A9D6Z3G9</accession>
<reference evidence="5" key="1">
    <citation type="submission" date="2020-07" db="EMBL/GenBank/DDBJ databases">
        <title>Huge and variable diversity of episymbiotic CPR bacteria and DPANN archaea in groundwater ecosystems.</title>
        <authorList>
            <person name="He C.Y."/>
            <person name="Keren R."/>
            <person name="Whittaker M."/>
            <person name="Farag I.F."/>
            <person name="Doudna J."/>
            <person name="Cate J.H.D."/>
            <person name="Banfield J.F."/>
        </authorList>
    </citation>
    <scope>NUCLEOTIDE SEQUENCE</scope>
    <source>
        <strain evidence="5">NC_groundwater_1664_Pr3_B-0.1um_52_9</strain>
    </source>
</reference>
<dbReference type="PROSITE" id="PS50005">
    <property type="entry name" value="TPR"/>
    <property type="match status" value="3"/>
</dbReference>
<protein>
    <submittedName>
        <fullName evidence="5">Tetratricopeptide repeat protein</fullName>
    </submittedName>
</protein>
<dbReference type="InterPro" id="IPR019734">
    <property type="entry name" value="TPR_rpt"/>
</dbReference>
<keyword evidence="1" id="KW-0802">TPR repeat</keyword>
<dbReference type="Gene3D" id="1.25.40.10">
    <property type="entry name" value="Tetratricopeptide repeat domain"/>
    <property type="match status" value="7"/>
</dbReference>
<dbReference type="InterPro" id="IPR041617">
    <property type="entry name" value="TPR_MalT"/>
</dbReference>
<dbReference type="InterPro" id="IPR024983">
    <property type="entry name" value="CHAT_dom"/>
</dbReference>
<comment type="caution">
    <text evidence="5">The sequence shown here is derived from an EMBL/GenBank/DDBJ whole genome shotgun (WGS) entry which is preliminary data.</text>
</comment>
<feature type="repeat" description="TPR" evidence="1">
    <location>
        <begin position="226"/>
        <end position="259"/>
    </location>
</feature>
<feature type="domain" description="MalT-like TPR region" evidence="4">
    <location>
        <begin position="590"/>
        <end position="853"/>
    </location>
</feature>
<name>A0A9D6Z3G9_9BACT</name>